<dbReference type="RefSeq" id="WP_008073897.1">
    <property type="nucleotide sequence ID" value="NZ_AEVT01000018.1"/>
</dbReference>
<evidence type="ECO:0000313" key="4">
    <source>
        <dbReference type="Proteomes" id="UP000006228"/>
    </source>
</evidence>
<feature type="transmembrane region" description="Helical" evidence="2">
    <location>
        <begin position="267"/>
        <end position="289"/>
    </location>
</feature>
<dbReference type="AlphaFoldDB" id="E8M388"/>
<feature type="transmembrane region" description="Helical" evidence="2">
    <location>
        <begin position="309"/>
        <end position="329"/>
    </location>
</feature>
<dbReference type="eggNOG" id="ENOG5032WHR">
    <property type="taxonomic scope" value="Bacteria"/>
</dbReference>
<accession>E8M388</accession>
<organism evidence="3 4">
    <name type="scientific">Vibrio sinaloensis DSM 21326</name>
    <dbReference type="NCBI Taxonomy" id="945550"/>
    <lineage>
        <taxon>Bacteria</taxon>
        <taxon>Pseudomonadati</taxon>
        <taxon>Pseudomonadota</taxon>
        <taxon>Gammaproteobacteria</taxon>
        <taxon>Vibrionales</taxon>
        <taxon>Vibrionaceae</taxon>
        <taxon>Vibrio</taxon>
        <taxon>Vibrio oreintalis group</taxon>
    </lineage>
</organism>
<sequence>MGSVSVPRVSDQRLLKIFIDETLMNFEKFELGENALCTLSLGGFTLQVDIREASHHKNILEELRNNKNAASSITSISIESTSLSGSLIRYIRAKNNFIDQLEVTNSQYGGVEEIASNVFRHLNSLLLQGAESTFNNTNESSLQIASAHHEVLTRLEGMSAELIEKQVKHVQELERDKQKFLDERAEDFAEKVNSQDEVFSKKVAELDEQYRRRNKELDERQQKIDDADNTSTRRKTTTRTLDEAQIKARGFNFSENVNRNSKKASQFAMALVIIGAFGLVLSLYEFWSISLVANTNQEPPTPSDQLTYFLYFRILASSALLVSSIVYLIRWYNSWADRIAQQELDNQLFIRDLNRAQLAVEMSLEWNEKKDGEIPARLLESLTEGLFKPKDSPNKELLHPAEQIAAALIRTSDKVTLPFAGGTVETSGKKLGNSKPVAPD</sequence>
<dbReference type="EMBL" id="AEVT01000018">
    <property type="protein sequence ID" value="EGA71394.1"/>
    <property type="molecule type" value="Genomic_DNA"/>
</dbReference>
<evidence type="ECO:0000256" key="2">
    <source>
        <dbReference type="SAM" id="Phobius"/>
    </source>
</evidence>
<proteinExistence type="predicted"/>
<name>E8M388_PHOS4</name>
<feature type="compositionally biased region" description="Basic and acidic residues" evidence="1">
    <location>
        <begin position="215"/>
        <end position="226"/>
    </location>
</feature>
<dbReference type="Proteomes" id="UP000006228">
    <property type="component" value="Unassembled WGS sequence"/>
</dbReference>
<keyword evidence="2" id="KW-0472">Membrane</keyword>
<protein>
    <submittedName>
        <fullName evidence="3">Uncharacterized protein</fullName>
    </submittedName>
</protein>
<keyword evidence="2" id="KW-0812">Transmembrane</keyword>
<feature type="region of interest" description="Disordered" evidence="1">
    <location>
        <begin position="421"/>
        <end position="440"/>
    </location>
</feature>
<evidence type="ECO:0000313" key="3">
    <source>
        <dbReference type="EMBL" id="EGA71394.1"/>
    </source>
</evidence>
<dbReference type="OrthoDB" id="5916216at2"/>
<comment type="caution">
    <text evidence="3">The sequence shown here is derived from an EMBL/GenBank/DDBJ whole genome shotgun (WGS) entry which is preliminary data.</text>
</comment>
<dbReference type="GeneID" id="95567922"/>
<keyword evidence="2" id="KW-1133">Transmembrane helix</keyword>
<feature type="region of interest" description="Disordered" evidence="1">
    <location>
        <begin position="215"/>
        <end position="236"/>
    </location>
</feature>
<reference evidence="3 4" key="1">
    <citation type="journal article" date="2012" name="Int. J. Syst. Evol. Microbiol.">
        <title>Vibrio caribbeanicus sp. nov., isolated from the marine sponge Scleritoderma cyanea.</title>
        <authorList>
            <person name="Hoffmann M."/>
            <person name="Monday S.R."/>
            <person name="Allard M.W."/>
            <person name="Strain E.A."/>
            <person name="Whittaker P."/>
            <person name="Naum M."/>
            <person name="McCarthy P.J."/>
            <person name="Lopez J.V."/>
            <person name="Fischer M."/>
            <person name="Brown E.W."/>
        </authorList>
    </citation>
    <scope>NUCLEOTIDE SEQUENCE [LARGE SCALE GENOMIC DNA]</scope>
    <source>
        <strain evidence="4">DSMZ 21326</strain>
    </source>
</reference>
<gene>
    <name evidence="3" type="ORF">VISI1226_11446</name>
</gene>
<evidence type="ECO:0000256" key="1">
    <source>
        <dbReference type="SAM" id="MobiDB-lite"/>
    </source>
</evidence>